<sequence length="107" mass="11821">MQENTGQLLEGEKCRSVYESNELLKAGWTIAQTKSESGKLRIMAISTTPGLAITSEEDILKLNWKANLLNQTATTQLRITSAQLSNLSGQISEAVLVNHNLVVRYMD</sequence>
<evidence type="ECO:0000313" key="2">
    <source>
        <dbReference type="Proteomes" id="UP001304650"/>
    </source>
</evidence>
<dbReference type="AlphaFoldDB" id="A0AA96LQ99"/>
<keyword evidence="2" id="KW-1185">Reference proteome</keyword>
<dbReference type="Gene3D" id="2.60.40.680">
    <property type="match status" value="1"/>
</dbReference>
<evidence type="ECO:0000313" key="1">
    <source>
        <dbReference type="EMBL" id="WNR46020.1"/>
    </source>
</evidence>
<organism evidence="1 2">
    <name type="scientific">Paenibacillus roseopurpureus</name>
    <dbReference type="NCBI Taxonomy" id="2918901"/>
    <lineage>
        <taxon>Bacteria</taxon>
        <taxon>Bacillati</taxon>
        <taxon>Bacillota</taxon>
        <taxon>Bacilli</taxon>
        <taxon>Bacillales</taxon>
        <taxon>Paenibacillaceae</taxon>
        <taxon>Paenibacillus</taxon>
    </lineage>
</organism>
<accession>A0AA96LQ99</accession>
<dbReference type="RefSeq" id="WP_314803267.1">
    <property type="nucleotide sequence ID" value="NZ_CP130319.1"/>
</dbReference>
<dbReference type="KEGG" id="proo:MJB10_07970"/>
<proteinExistence type="predicted"/>
<reference evidence="1" key="1">
    <citation type="submission" date="2022-02" db="EMBL/GenBank/DDBJ databases">
        <title>Paenibacillus sp. MBLB1832 Whole Genome Shotgun Sequencing.</title>
        <authorList>
            <person name="Hwang C.Y."/>
            <person name="Cho E.-S."/>
            <person name="Seo M.-J."/>
        </authorList>
    </citation>
    <scope>NUCLEOTIDE SEQUENCE</scope>
    <source>
        <strain evidence="1">MBLB1832</strain>
    </source>
</reference>
<name>A0AA96LQ99_9BACL</name>
<gene>
    <name evidence="1" type="ORF">MJB10_07970</name>
</gene>
<dbReference type="Proteomes" id="UP001304650">
    <property type="component" value="Chromosome"/>
</dbReference>
<dbReference type="EMBL" id="CP130319">
    <property type="protein sequence ID" value="WNR46020.1"/>
    <property type="molecule type" value="Genomic_DNA"/>
</dbReference>
<protein>
    <submittedName>
        <fullName evidence="1">Uncharacterized protein</fullName>
    </submittedName>
</protein>